<dbReference type="AlphaFoldDB" id="A0A183NXT4"/>
<name>A0A183NXT4_9TREM</name>
<organism evidence="1 2">
    <name type="scientific">Schistosoma mattheei</name>
    <dbReference type="NCBI Taxonomy" id="31246"/>
    <lineage>
        <taxon>Eukaryota</taxon>
        <taxon>Metazoa</taxon>
        <taxon>Spiralia</taxon>
        <taxon>Lophotrochozoa</taxon>
        <taxon>Platyhelminthes</taxon>
        <taxon>Trematoda</taxon>
        <taxon>Digenea</taxon>
        <taxon>Strigeidida</taxon>
        <taxon>Schistosomatoidea</taxon>
        <taxon>Schistosomatidae</taxon>
        <taxon>Schistosoma</taxon>
    </lineage>
</organism>
<gene>
    <name evidence="1" type="ORF">SMTD_LOCUS6920</name>
</gene>
<dbReference type="Proteomes" id="UP000269396">
    <property type="component" value="Unassembled WGS sequence"/>
</dbReference>
<accession>A0A183NXT4</accession>
<reference evidence="1 2" key="1">
    <citation type="submission" date="2018-11" db="EMBL/GenBank/DDBJ databases">
        <authorList>
            <consortium name="Pathogen Informatics"/>
        </authorList>
    </citation>
    <scope>NUCLEOTIDE SEQUENCE [LARGE SCALE GENOMIC DNA]</scope>
    <source>
        <strain>Denwood</strain>
        <strain evidence="2">Zambia</strain>
    </source>
</reference>
<protein>
    <submittedName>
        <fullName evidence="1">Uncharacterized protein</fullName>
    </submittedName>
</protein>
<keyword evidence="2" id="KW-1185">Reference proteome</keyword>
<dbReference type="EMBL" id="UZAL01027889">
    <property type="protein sequence ID" value="VDP36567.1"/>
    <property type="molecule type" value="Genomic_DNA"/>
</dbReference>
<evidence type="ECO:0000313" key="2">
    <source>
        <dbReference type="Proteomes" id="UP000269396"/>
    </source>
</evidence>
<evidence type="ECO:0000313" key="1">
    <source>
        <dbReference type="EMBL" id="VDP36567.1"/>
    </source>
</evidence>
<proteinExistence type="predicted"/>
<sequence>MPNDRLPRRAMFSSIRVRWKKARGGQTKTWNKFMKSLTSELSHVGSCRLPGWDL</sequence>